<name>A0A8X6U864_NEPPI</name>
<dbReference type="EMBL" id="BMAW01023706">
    <property type="protein sequence ID" value="GFT84298.1"/>
    <property type="molecule type" value="Genomic_DNA"/>
</dbReference>
<keyword evidence="3" id="KW-1185">Reference proteome</keyword>
<dbReference type="Proteomes" id="UP000887013">
    <property type="component" value="Unassembled WGS sequence"/>
</dbReference>
<dbReference type="PROSITE" id="PS00028">
    <property type="entry name" value="ZINC_FINGER_C2H2_1"/>
    <property type="match status" value="1"/>
</dbReference>
<dbReference type="InterPro" id="IPR013087">
    <property type="entry name" value="Znf_C2H2_type"/>
</dbReference>
<feature type="domain" description="C2H2-type" evidence="1">
    <location>
        <begin position="83"/>
        <end position="103"/>
    </location>
</feature>
<reference evidence="2" key="1">
    <citation type="submission" date="2020-08" db="EMBL/GenBank/DDBJ databases">
        <title>Multicomponent nature underlies the extraordinary mechanical properties of spider dragline silk.</title>
        <authorList>
            <person name="Kono N."/>
            <person name="Nakamura H."/>
            <person name="Mori M."/>
            <person name="Yoshida Y."/>
            <person name="Ohtoshi R."/>
            <person name="Malay A.D."/>
            <person name="Moran D.A.P."/>
            <person name="Tomita M."/>
            <person name="Numata K."/>
            <person name="Arakawa K."/>
        </authorList>
    </citation>
    <scope>NUCLEOTIDE SEQUENCE</scope>
</reference>
<evidence type="ECO:0000313" key="2">
    <source>
        <dbReference type="EMBL" id="GFT84298.1"/>
    </source>
</evidence>
<gene>
    <name evidence="2" type="ORF">NPIL_224771</name>
</gene>
<protein>
    <recommendedName>
        <fullName evidence="1">C2H2-type domain-containing protein</fullName>
    </recommendedName>
</protein>
<comment type="caution">
    <text evidence="2">The sequence shown here is derived from an EMBL/GenBank/DDBJ whole genome shotgun (WGS) entry which is preliminary data.</text>
</comment>
<evidence type="ECO:0000259" key="1">
    <source>
        <dbReference type="PROSITE" id="PS00028"/>
    </source>
</evidence>
<proteinExistence type="predicted"/>
<evidence type="ECO:0000313" key="3">
    <source>
        <dbReference type="Proteomes" id="UP000887013"/>
    </source>
</evidence>
<dbReference type="AlphaFoldDB" id="A0A8X6U864"/>
<organism evidence="2 3">
    <name type="scientific">Nephila pilipes</name>
    <name type="common">Giant wood spider</name>
    <name type="synonym">Nephila maculata</name>
    <dbReference type="NCBI Taxonomy" id="299642"/>
    <lineage>
        <taxon>Eukaryota</taxon>
        <taxon>Metazoa</taxon>
        <taxon>Ecdysozoa</taxon>
        <taxon>Arthropoda</taxon>
        <taxon>Chelicerata</taxon>
        <taxon>Arachnida</taxon>
        <taxon>Araneae</taxon>
        <taxon>Araneomorphae</taxon>
        <taxon>Entelegynae</taxon>
        <taxon>Araneoidea</taxon>
        <taxon>Nephilidae</taxon>
        <taxon>Nephila</taxon>
    </lineage>
</organism>
<accession>A0A8X6U864</accession>
<sequence>MYFACFSPDHHHNSDLIFSVPSVLHHSYCPTLLMSDSMNSNAAMTMDELSSSSSNRSVTPVAHRTRAEFSSLSFIDAARAGQCKICPIKCTSAARLHKHLLAHRANRKRQKAIEAVLAFMKPKKNAYTPISSRTNKPCSLEKKFLLFGTYGSGELSSIQGY</sequence>